<sequence>MAIPYVPAMILAAAIGAGVLLGPKLLHRETAANGPISLTGELCGADDNRFPAVGGAAVGSAILGEGDHDHGGAQSFGTAWQIPLTTTYDPDTAKVSFTLSPVTGDRIVAGEEVRATVKITDSASGLPVSGRSVAGWMMLQRNAQVSAELPCSAKAKLFTQGRVTARPDVDLNTSRMLVLNRDGSIAIVNPQVDFTITQMEGVIPLPGVPADWAKSDDGQTVYVSLPVFGAVAVIDARAFQITGLIELPKGSMPTRLLPLPRGELAVYLSAPGTVTIARPDGTGQTTPVAVGAGPVAMVRDGIGGLYVASSEGQIVRIDTTTGRRIAKGTIDAGEPSLAWSPLNRTLYAAIRGATHIAALEPAKLSLRGQIATAPGVFALALEPAQQHLIALNRDEDMMTLIDTRSGTAVAQGRVAAQPVEVTFSHDYAYVRGLASDHFTVVDLAELSQGRIAPVDIQSAAGPVRPHEALSRATMVAPYGHGALVGNADEAVAYYYMEGMNSPMGTVKTYGKTVQGLMTVDRGFREILPGLYETTARLPFGGTYDIPIAVDADDHVSCFSATAGAAAPTQAEADRVALRVEPVEDADLIARHAGRVVIRLVDETTGAPSDGLKDVRLLAFSTGGTWQARAWAKDLGDGRYAGAWTFPKPGRYGLSLQVASVGMGFADREPLYLRVGAAPVDAVSQKEITP</sequence>
<accession>A0A1M5CWW7</accession>
<evidence type="ECO:0000313" key="1">
    <source>
        <dbReference type="EMBL" id="SHF59186.1"/>
    </source>
</evidence>
<dbReference type="PANTHER" id="PTHR47197">
    <property type="entry name" value="PROTEIN NIRF"/>
    <property type="match status" value="1"/>
</dbReference>
<dbReference type="Gene3D" id="2.130.10.10">
    <property type="entry name" value="YVTN repeat-like/Quinoprotein amine dehydrogenase"/>
    <property type="match status" value="1"/>
</dbReference>
<gene>
    <name evidence="1" type="ORF">SAMN05444339_108133</name>
</gene>
<dbReference type="InterPro" id="IPR011045">
    <property type="entry name" value="N2O_reductase_N"/>
</dbReference>
<protein>
    <submittedName>
        <fullName evidence="1">DNA-binding beta-propeller fold protein YncE</fullName>
    </submittedName>
</protein>
<keyword evidence="2" id="KW-1185">Reference proteome</keyword>
<dbReference type="InterPro" id="IPR051200">
    <property type="entry name" value="Host-pathogen_enzymatic-act"/>
</dbReference>
<dbReference type="GO" id="GO:0003677">
    <property type="term" value="F:DNA binding"/>
    <property type="evidence" value="ECO:0007669"/>
    <property type="project" value="UniProtKB-KW"/>
</dbReference>
<organism evidence="1 2">
    <name type="scientific">Loktanella atrilutea</name>
    <dbReference type="NCBI Taxonomy" id="366533"/>
    <lineage>
        <taxon>Bacteria</taxon>
        <taxon>Pseudomonadati</taxon>
        <taxon>Pseudomonadota</taxon>
        <taxon>Alphaproteobacteria</taxon>
        <taxon>Rhodobacterales</taxon>
        <taxon>Roseobacteraceae</taxon>
        <taxon>Loktanella</taxon>
    </lineage>
</organism>
<dbReference type="OrthoDB" id="7765923at2"/>
<dbReference type="EMBL" id="FQUE01000008">
    <property type="protein sequence ID" value="SHF59186.1"/>
    <property type="molecule type" value="Genomic_DNA"/>
</dbReference>
<dbReference type="InterPro" id="IPR015943">
    <property type="entry name" value="WD40/YVTN_repeat-like_dom_sf"/>
</dbReference>
<dbReference type="AlphaFoldDB" id="A0A1M5CWW7"/>
<proteinExistence type="predicted"/>
<dbReference type="SUPFAM" id="SSF50974">
    <property type="entry name" value="Nitrous oxide reductase, N-terminal domain"/>
    <property type="match status" value="1"/>
</dbReference>
<dbReference type="STRING" id="366533.SAMN05444339_108133"/>
<name>A0A1M5CWW7_LOKAT</name>
<keyword evidence="1" id="KW-0238">DNA-binding</keyword>
<dbReference type="Proteomes" id="UP000183987">
    <property type="component" value="Unassembled WGS sequence"/>
</dbReference>
<evidence type="ECO:0000313" key="2">
    <source>
        <dbReference type="Proteomes" id="UP000183987"/>
    </source>
</evidence>
<dbReference type="RefSeq" id="WP_072858175.1">
    <property type="nucleotide sequence ID" value="NZ_FQUE01000008.1"/>
</dbReference>
<dbReference type="PANTHER" id="PTHR47197:SF3">
    <property type="entry name" value="DIHYDRO-HEME D1 DEHYDROGENASE"/>
    <property type="match status" value="1"/>
</dbReference>
<reference evidence="2" key="1">
    <citation type="submission" date="2016-11" db="EMBL/GenBank/DDBJ databases">
        <authorList>
            <person name="Varghese N."/>
            <person name="Submissions S."/>
        </authorList>
    </citation>
    <scope>NUCLEOTIDE SEQUENCE [LARGE SCALE GENOMIC DNA]</scope>
    <source>
        <strain evidence="2">DSM 29326</strain>
    </source>
</reference>